<dbReference type="GO" id="GO:0003723">
    <property type="term" value="F:RNA binding"/>
    <property type="evidence" value="ECO:0007669"/>
    <property type="project" value="InterPro"/>
</dbReference>
<dbReference type="Gene3D" id="3.30.2350.10">
    <property type="entry name" value="Pseudouridine synthase"/>
    <property type="match status" value="1"/>
</dbReference>
<feature type="domain" description="Pseudouridine synthase RsuA/RluA-like" evidence="5">
    <location>
        <begin position="96"/>
        <end position="263"/>
    </location>
</feature>
<dbReference type="STRING" id="1136941.ACH46_14380"/>
<feature type="region of interest" description="Disordered" evidence="4">
    <location>
        <begin position="313"/>
        <end position="332"/>
    </location>
</feature>
<dbReference type="PANTHER" id="PTHR21600:SF84">
    <property type="entry name" value="PSEUDOURIDINE SYNTHASE RSUA_RLUA-LIKE DOMAIN-CONTAINING PROTEIN"/>
    <property type="match status" value="1"/>
</dbReference>
<dbReference type="EMBL" id="CP011853">
    <property type="protein sequence ID" value="ALG85444.1"/>
    <property type="molecule type" value="Genomic_DNA"/>
</dbReference>
<reference evidence="7" key="1">
    <citation type="submission" date="2015-06" db="EMBL/GenBank/DDBJ databases">
        <title>Complete genome sequence and metabolic analysis of phthalate degradation pathway in Gordonia sp. QH-11.</title>
        <authorList>
            <person name="Jin D."/>
            <person name="Kong X."/>
            <person name="Bai Z."/>
        </authorList>
    </citation>
    <scope>NUCLEOTIDE SEQUENCE [LARGE SCALE GENOMIC DNA]</scope>
    <source>
        <strain evidence="7">QH-11</strain>
    </source>
</reference>
<dbReference type="PANTHER" id="PTHR21600">
    <property type="entry name" value="MITOCHONDRIAL RNA PSEUDOURIDINE SYNTHASE"/>
    <property type="match status" value="1"/>
</dbReference>
<reference evidence="6 7" key="2">
    <citation type="journal article" date="2017" name="Int. J. Syst. Evol. Microbiol.">
        <title>Gordonia phthalatica sp. nov., a di-n-butyl phthalate-degrading bacterium isolated from activated sludge.</title>
        <authorList>
            <person name="Jin D."/>
            <person name="Kong X."/>
            <person name="Jia M."/>
            <person name="Yu X."/>
            <person name="Wang X."/>
            <person name="Zhuang X."/>
            <person name="Deng Y."/>
            <person name="Bai Z."/>
        </authorList>
    </citation>
    <scope>NUCLEOTIDE SEQUENCE [LARGE SCALE GENOMIC DNA]</scope>
    <source>
        <strain evidence="6 7">QH-11</strain>
    </source>
</reference>
<dbReference type="InterPro" id="IPR020103">
    <property type="entry name" value="PsdUridine_synth_cat_dom_sf"/>
</dbReference>
<dbReference type="InterPro" id="IPR006145">
    <property type="entry name" value="PsdUridine_synth_RsuA/RluA"/>
</dbReference>
<name>A0A0N9NHY5_9ACTN</name>
<dbReference type="AlphaFoldDB" id="A0A0N9NHY5"/>
<evidence type="ECO:0000256" key="1">
    <source>
        <dbReference type="ARBA" id="ARBA00000073"/>
    </source>
</evidence>
<dbReference type="PATRIC" id="fig|1136941.3.peg.2937"/>
<comment type="catalytic activity">
    <reaction evidence="1">
        <text>a uridine in RNA = a pseudouridine in RNA</text>
        <dbReference type="Rhea" id="RHEA:48348"/>
        <dbReference type="Rhea" id="RHEA-COMP:12068"/>
        <dbReference type="Rhea" id="RHEA-COMP:12069"/>
        <dbReference type="ChEBI" id="CHEBI:65314"/>
        <dbReference type="ChEBI" id="CHEBI:65315"/>
    </reaction>
</comment>
<evidence type="ECO:0000259" key="5">
    <source>
        <dbReference type="Pfam" id="PF00849"/>
    </source>
</evidence>
<evidence type="ECO:0000313" key="6">
    <source>
        <dbReference type="EMBL" id="ALG85444.1"/>
    </source>
</evidence>
<dbReference type="GO" id="GO:0140098">
    <property type="term" value="F:catalytic activity, acting on RNA"/>
    <property type="evidence" value="ECO:0007669"/>
    <property type="project" value="UniProtKB-ARBA"/>
</dbReference>
<dbReference type="KEGG" id="goq:ACH46_14380"/>
<dbReference type="PROSITE" id="PS01129">
    <property type="entry name" value="PSI_RLU"/>
    <property type="match status" value="1"/>
</dbReference>
<dbReference type="RefSeq" id="WP_062393528.1">
    <property type="nucleotide sequence ID" value="NZ_CP011853.1"/>
</dbReference>
<evidence type="ECO:0000313" key="7">
    <source>
        <dbReference type="Proteomes" id="UP000063789"/>
    </source>
</evidence>
<accession>A0A0N9NHY5</accession>
<dbReference type="GO" id="GO:0000455">
    <property type="term" value="P:enzyme-directed rRNA pseudouridine synthesis"/>
    <property type="evidence" value="ECO:0007669"/>
    <property type="project" value="TreeGrafter"/>
</dbReference>
<dbReference type="GO" id="GO:0009982">
    <property type="term" value="F:pseudouridine synthase activity"/>
    <property type="evidence" value="ECO:0007669"/>
    <property type="project" value="InterPro"/>
</dbReference>
<dbReference type="OrthoDB" id="9807829at2"/>
<dbReference type="Proteomes" id="UP000063789">
    <property type="component" value="Chromosome"/>
</dbReference>
<evidence type="ECO:0000256" key="2">
    <source>
        <dbReference type="ARBA" id="ARBA00031870"/>
    </source>
</evidence>
<dbReference type="InterPro" id="IPR050188">
    <property type="entry name" value="RluA_PseudoU_synthase"/>
</dbReference>
<keyword evidence="7" id="KW-1185">Reference proteome</keyword>
<proteinExistence type="predicted"/>
<protein>
    <recommendedName>
        <fullName evidence="2">RNA pseudouridylate synthase</fullName>
    </recommendedName>
    <alternativeName>
        <fullName evidence="3">RNA-uridine isomerase</fullName>
    </alternativeName>
</protein>
<evidence type="ECO:0000256" key="3">
    <source>
        <dbReference type="ARBA" id="ARBA00033164"/>
    </source>
</evidence>
<gene>
    <name evidence="6" type="ORF">ACH46_14380</name>
</gene>
<organism evidence="6 7">
    <name type="scientific">Gordonia phthalatica</name>
    <dbReference type="NCBI Taxonomy" id="1136941"/>
    <lineage>
        <taxon>Bacteria</taxon>
        <taxon>Bacillati</taxon>
        <taxon>Actinomycetota</taxon>
        <taxon>Actinomycetes</taxon>
        <taxon>Mycobacteriales</taxon>
        <taxon>Gordoniaceae</taxon>
        <taxon>Gordonia</taxon>
    </lineage>
</organism>
<dbReference type="InterPro" id="IPR006224">
    <property type="entry name" value="PsdUridine_synth_RluA-like_CS"/>
</dbReference>
<sequence length="332" mass="36819">MRPPLPVKDGVGPTRLRIPSDGSWPTVGAFLIDRFPHLDPTEVERRLAAGEFVGIDGAVVTQHTALGEHEFVWYYREIPNEEPLPYRETVLHVDDDLIVIDKPHFLPTTPGGRYLRESALVRLRLAFDNPDITPIHRLDRPTAGLVMFSTRPDTRGLYQTLFAERRVSKTYEAVSALPDDWNPSTPTAAGHAFPITYRNRIVRDRDAQGFGLRVAVDEGGAPNAETTIEAIGAGTSRTGRRVVHTALHPKTGRTHQLRVHLSALGIPILGDRWYPDLLPEAPDDPSLPLQLLARELRFTDPLTGRSRTFISGMDLSERPVDGDVAPTPGAPR</sequence>
<evidence type="ECO:0000256" key="4">
    <source>
        <dbReference type="SAM" id="MobiDB-lite"/>
    </source>
</evidence>
<dbReference type="Pfam" id="PF00849">
    <property type="entry name" value="PseudoU_synth_2"/>
    <property type="match status" value="1"/>
</dbReference>
<dbReference type="SUPFAM" id="SSF55120">
    <property type="entry name" value="Pseudouridine synthase"/>
    <property type="match status" value="1"/>
</dbReference>